<accession>A0A4U8YJS8</accession>
<protein>
    <submittedName>
        <fullName evidence="1">Uncharacterized protein</fullName>
    </submittedName>
</protein>
<gene>
    <name evidence="1" type="ORF">MSL71_16790</name>
</gene>
<proteinExistence type="predicted"/>
<organism evidence="1 2">
    <name type="scientific">Desulfoluna butyratoxydans</name>
    <dbReference type="NCBI Taxonomy" id="231438"/>
    <lineage>
        <taxon>Bacteria</taxon>
        <taxon>Pseudomonadati</taxon>
        <taxon>Thermodesulfobacteriota</taxon>
        <taxon>Desulfobacteria</taxon>
        <taxon>Desulfobacterales</taxon>
        <taxon>Desulfolunaceae</taxon>
        <taxon>Desulfoluna</taxon>
    </lineage>
</organism>
<evidence type="ECO:0000313" key="2">
    <source>
        <dbReference type="Proteomes" id="UP000507962"/>
    </source>
</evidence>
<keyword evidence="2" id="KW-1185">Reference proteome</keyword>
<sequence>MPASAAIYIQYDTAVDLSDLFEDVKSDNGLFKTPTFFEVRIGDDVVRFNVMERTLVPEHIKGFLGYISSRVHDFETRADICHAIGHTRIVLGLTTDKEFEENPAIWESLFRIADMYDGFVFTYDSLLLPDGAVLFGPLMDD</sequence>
<dbReference type="AlphaFoldDB" id="A0A4U8YJS8"/>
<evidence type="ECO:0000313" key="1">
    <source>
        <dbReference type="EMBL" id="VFQ44035.1"/>
    </source>
</evidence>
<name>A0A4U8YJS8_9BACT</name>
<dbReference type="RefSeq" id="WP_180138721.1">
    <property type="nucleotide sequence ID" value="NZ_CAADHO010000002.1"/>
</dbReference>
<dbReference type="EMBL" id="CAADHO010000002">
    <property type="protein sequence ID" value="VFQ44035.1"/>
    <property type="molecule type" value="Genomic_DNA"/>
</dbReference>
<reference evidence="1 2" key="1">
    <citation type="submission" date="2019-03" db="EMBL/GenBank/DDBJ databases">
        <authorList>
            <person name="Nijsse B."/>
        </authorList>
    </citation>
    <scope>NUCLEOTIDE SEQUENCE [LARGE SCALE GENOMIC DNA]</scope>
    <source>
        <strain evidence="1">Desulfoluna butyratoxydans MSL71</strain>
    </source>
</reference>
<dbReference type="Proteomes" id="UP000507962">
    <property type="component" value="Unassembled WGS sequence"/>
</dbReference>